<feature type="compositionally biased region" description="Polar residues" evidence="1">
    <location>
        <begin position="71"/>
        <end position="82"/>
    </location>
</feature>
<feature type="region of interest" description="Disordered" evidence="1">
    <location>
        <begin position="71"/>
        <end position="94"/>
    </location>
</feature>
<evidence type="ECO:0008006" key="5">
    <source>
        <dbReference type="Google" id="ProtNLM"/>
    </source>
</evidence>
<organism evidence="3 4">
    <name type="scientific">Eleusine coracana subsp. coracana</name>
    <dbReference type="NCBI Taxonomy" id="191504"/>
    <lineage>
        <taxon>Eukaryota</taxon>
        <taxon>Viridiplantae</taxon>
        <taxon>Streptophyta</taxon>
        <taxon>Embryophyta</taxon>
        <taxon>Tracheophyta</taxon>
        <taxon>Spermatophyta</taxon>
        <taxon>Magnoliopsida</taxon>
        <taxon>Liliopsida</taxon>
        <taxon>Poales</taxon>
        <taxon>Poaceae</taxon>
        <taxon>PACMAD clade</taxon>
        <taxon>Chloridoideae</taxon>
        <taxon>Cynodonteae</taxon>
        <taxon>Eleusininae</taxon>
        <taxon>Eleusine</taxon>
    </lineage>
</organism>
<gene>
    <name evidence="3" type="primary">gb16114</name>
    <name evidence="3" type="ORF">PR202_gb16114</name>
</gene>
<feature type="chain" id="PRO_5043315977" description="Secreted protein" evidence="2">
    <location>
        <begin position="24"/>
        <end position="94"/>
    </location>
</feature>
<reference evidence="3" key="1">
    <citation type="journal article" date="2018" name="DNA Res.">
        <title>Multiple hybrid de novo genome assembly of finger millet, an orphan allotetraploid crop.</title>
        <authorList>
            <person name="Hatakeyama M."/>
            <person name="Aluri S."/>
            <person name="Balachadran M.T."/>
            <person name="Sivarajan S.R."/>
            <person name="Patrignani A."/>
            <person name="Gruter S."/>
            <person name="Poveda L."/>
            <person name="Shimizu-Inatsugi R."/>
            <person name="Baeten J."/>
            <person name="Francoijs K.J."/>
            <person name="Nataraja K.N."/>
            <person name="Reddy Y.A.N."/>
            <person name="Phadnis S."/>
            <person name="Ravikumar R.L."/>
            <person name="Schlapbach R."/>
            <person name="Sreeman S.M."/>
            <person name="Shimizu K.K."/>
        </authorList>
    </citation>
    <scope>NUCLEOTIDE SEQUENCE</scope>
</reference>
<evidence type="ECO:0000256" key="2">
    <source>
        <dbReference type="SAM" id="SignalP"/>
    </source>
</evidence>
<sequence>MITDMRTTRLCLLFSLLDGGGDGAGGGGAVLSSITSDAVSPALRKAARPNFRTALVRTIPEKLLLEMFKNTSRSSGGKSSGNLPVIAFPDKSSR</sequence>
<keyword evidence="4" id="KW-1185">Reference proteome</keyword>
<dbReference type="Proteomes" id="UP001054889">
    <property type="component" value="Unassembled WGS sequence"/>
</dbReference>
<evidence type="ECO:0000313" key="3">
    <source>
        <dbReference type="EMBL" id="GJN28033.1"/>
    </source>
</evidence>
<feature type="signal peptide" evidence="2">
    <location>
        <begin position="1"/>
        <end position="23"/>
    </location>
</feature>
<evidence type="ECO:0000256" key="1">
    <source>
        <dbReference type="SAM" id="MobiDB-lite"/>
    </source>
</evidence>
<dbReference type="EMBL" id="BQKI01000080">
    <property type="protein sequence ID" value="GJN28033.1"/>
    <property type="molecule type" value="Genomic_DNA"/>
</dbReference>
<keyword evidence="2" id="KW-0732">Signal</keyword>
<proteinExistence type="predicted"/>
<accession>A0AAV5EXD2</accession>
<name>A0AAV5EXD2_ELECO</name>
<dbReference type="AlphaFoldDB" id="A0AAV5EXD2"/>
<comment type="caution">
    <text evidence="3">The sequence shown here is derived from an EMBL/GenBank/DDBJ whole genome shotgun (WGS) entry which is preliminary data.</text>
</comment>
<reference evidence="3" key="2">
    <citation type="submission" date="2021-12" db="EMBL/GenBank/DDBJ databases">
        <title>Resequencing data analysis of finger millet.</title>
        <authorList>
            <person name="Hatakeyama M."/>
            <person name="Aluri S."/>
            <person name="Balachadran M.T."/>
            <person name="Sivarajan S.R."/>
            <person name="Poveda L."/>
            <person name="Shimizu-Inatsugi R."/>
            <person name="Schlapbach R."/>
            <person name="Sreeman S.M."/>
            <person name="Shimizu K.K."/>
        </authorList>
    </citation>
    <scope>NUCLEOTIDE SEQUENCE</scope>
</reference>
<protein>
    <recommendedName>
        <fullName evidence="5">Secreted protein</fullName>
    </recommendedName>
</protein>
<evidence type="ECO:0000313" key="4">
    <source>
        <dbReference type="Proteomes" id="UP001054889"/>
    </source>
</evidence>